<reference evidence="3" key="1">
    <citation type="journal article" date="2013" name="Science">
        <title>The Amborella genome and the evolution of flowering plants.</title>
        <authorList>
            <consortium name="Amborella Genome Project"/>
        </authorList>
    </citation>
    <scope>NUCLEOTIDE SEQUENCE [LARGE SCALE GENOMIC DNA]</scope>
</reference>
<evidence type="ECO:0008006" key="4">
    <source>
        <dbReference type="Google" id="ProtNLM"/>
    </source>
</evidence>
<organism evidence="2 3">
    <name type="scientific">Amborella trichopoda</name>
    <dbReference type="NCBI Taxonomy" id="13333"/>
    <lineage>
        <taxon>Eukaryota</taxon>
        <taxon>Viridiplantae</taxon>
        <taxon>Streptophyta</taxon>
        <taxon>Embryophyta</taxon>
        <taxon>Tracheophyta</taxon>
        <taxon>Spermatophyta</taxon>
        <taxon>Magnoliopsida</taxon>
        <taxon>Amborellales</taxon>
        <taxon>Amborellaceae</taxon>
        <taxon>Amborella</taxon>
    </lineage>
</organism>
<evidence type="ECO:0000256" key="1">
    <source>
        <dbReference type="SAM" id="MobiDB-lite"/>
    </source>
</evidence>
<dbReference type="Gramene" id="ERN07607">
    <property type="protein sequence ID" value="ERN07607"/>
    <property type="gene ID" value="AMTR_s00157p00065740"/>
</dbReference>
<dbReference type="InterPro" id="IPR044824">
    <property type="entry name" value="MAIN-like"/>
</dbReference>
<proteinExistence type="predicted"/>
<name>W1PCG2_AMBTC</name>
<dbReference type="Proteomes" id="UP000017836">
    <property type="component" value="Unassembled WGS sequence"/>
</dbReference>
<dbReference type="EMBL" id="KI393724">
    <property type="protein sequence ID" value="ERN07607.1"/>
    <property type="molecule type" value="Genomic_DNA"/>
</dbReference>
<dbReference type="PANTHER" id="PTHR46033:SF1">
    <property type="entry name" value="PROTEIN MAIN-LIKE 2"/>
    <property type="match status" value="1"/>
</dbReference>
<keyword evidence="3" id="KW-1185">Reference proteome</keyword>
<evidence type="ECO:0000313" key="2">
    <source>
        <dbReference type="EMBL" id="ERN07607.1"/>
    </source>
</evidence>
<dbReference type="PANTHER" id="PTHR46033">
    <property type="entry name" value="PROTEIN MAIN-LIKE 2"/>
    <property type="match status" value="1"/>
</dbReference>
<accession>W1PCG2</accession>
<dbReference type="HOGENOM" id="CLU_058703_0_0_1"/>
<feature type="compositionally biased region" description="Basic residues" evidence="1">
    <location>
        <begin position="288"/>
        <end position="303"/>
    </location>
</feature>
<evidence type="ECO:0000313" key="3">
    <source>
        <dbReference type="Proteomes" id="UP000017836"/>
    </source>
</evidence>
<dbReference type="AlphaFoldDB" id="W1PCG2"/>
<feature type="region of interest" description="Disordered" evidence="1">
    <location>
        <begin position="260"/>
        <end position="303"/>
    </location>
</feature>
<feature type="compositionally biased region" description="Polar residues" evidence="1">
    <location>
        <begin position="265"/>
        <end position="280"/>
    </location>
</feature>
<gene>
    <name evidence="2" type="ORF">AMTR_s00157p00065740</name>
</gene>
<dbReference type="GO" id="GO:0010073">
    <property type="term" value="P:meristem maintenance"/>
    <property type="evidence" value="ECO:0007669"/>
    <property type="project" value="InterPro"/>
</dbReference>
<sequence length="303" mass="35559">MASQANFRELPPDATVVEVVRYTRAYLLFLVSVTIFVDASVSTVPIRYLQFFKDIEEVCRYAWGAAALVICDPYFKPDEVISDDRQQAYQIAMCIMTLIFDNIVESYMSDHKFQYWLTRYDQMMHDIEEDTVNGLPSEEYKAWYNLVSHPIIHNVTNSPKDILQPHNQEKKDMVPAHEPQYIMRPRSYENQLVNAVQASTIMLIEALTLRVKWYPEVYNRVNDAFETLSKFVPVDMDDVEARMEDLQRVYNDKSIPNEVRHDVVSESSQGAKDLASSTKSTIEERKRYNTRKKQYQPKRRRPM</sequence>
<protein>
    <recommendedName>
        <fullName evidence="4">Aminotransferase-like plant mobile domain-containing protein</fullName>
    </recommendedName>
</protein>